<dbReference type="PROSITE" id="PS51257">
    <property type="entry name" value="PROKAR_LIPOPROTEIN"/>
    <property type="match status" value="1"/>
</dbReference>
<evidence type="ECO:0000256" key="5">
    <source>
        <dbReference type="ARBA" id="ARBA00023002"/>
    </source>
</evidence>
<dbReference type="RefSeq" id="WP_148917595.1">
    <property type="nucleotide sequence ID" value="NZ_VTAV01000001.1"/>
</dbReference>
<evidence type="ECO:0000259" key="8">
    <source>
        <dbReference type="PROSITE" id="PS51790"/>
    </source>
</evidence>
<organism evidence="9 10">
    <name type="scientific">Sphingobacterium phlebotomi</name>
    <dbReference type="NCBI Taxonomy" id="2605433"/>
    <lineage>
        <taxon>Bacteria</taxon>
        <taxon>Pseudomonadati</taxon>
        <taxon>Bacteroidota</taxon>
        <taxon>Sphingobacteriia</taxon>
        <taxon>Sphingobacteriales</taxon>
        <taxon>Sphingobacteriaceae</taxon>
        <taxon>Sphingobacterium</taxon>
    </lineage>
</organism>
<dbReference type="PANTHER" id="PTHR46081:SF8">
    <property type="entry name" value="PEPTIDE METHIONINE SULFOXIDE REDUCTASE 2"/>
    <property type="match status" value="1"/>
</dbReference>
<dbReference type="InterPro" id="IPR011057">
    <property type="entry name" value="Mss4-like_sf"/>
</dbReference>
<dbReference type="AlphaFoldDB" id="A0A5D4HAC5"/>
<keyword evidence="7" id="KW-0732">Signal</keyword>
<comment type="cofactor">
    <cofactor evidence="1">
        <name>Zn(2+)</name>
        <dbReference type="ChEBI" id="CHEBI:29105"/>
    </cofactor>
</comment>
<keyword evidence="10" id="KW-1185">Reference proteome</keyword>
<evidence type="ECO:0000256" key="1">
    <source>
        <dbReference type="ARBA" id="ARBA00001947"/>
    </source>
</evidence>
<dbReference type="GO" id="GO:0006979">
    <property type="term" value="P:response to oxidative stress"/>
    <property type="evidence" value="ECO:0007669"/>
    <property type="project" value="InterPro"/>
</dbReference>
<evidence type="ECO:0000256" key="7">
    <source>
        <dbReference type="SAM" id="SignalP"/>
    </source>
</evidence>
<feature type="signal peptide" evidence="7">
    <location>
        <begin position="1"/>
        <end position="21"/>
    </location>
</feature>
<dbReference type="NCBIfam" id="NF004036">
    <property type="entry name" value="PRK05508.1"/>
    <property type="match status" value="1"/>
</dbReference>
<evidence type="ECO:0000313" key="10">
    <source>
        <dbReference type="Proteomes" id="UP000322362"/>
    </source>
</evidence>
<dbReference type="NCBIfam" id="TIGR00357">
    <property type="entry name" value="peptide-methionine (R)-S-oxide reductase MsrB"/>
    <property type="match status" value="1"/>
</dbReference>
<dbReference type="InterPro" id="IPR028427">
    <property type="entry name" value="Met_Sox_Rdtase_MsrB"/>
</dbReference>
<feature type="domain" description="MsrB" evidence="8">
    <location>
        <begin position="39"/>
        <end position="159"/>
    </location>
</feature>
<dbReference type="GO" id="GO:0033743">
    <property type="term" value="F:peptide-methionine (R)-S-oxide reductase activity"/>
    <property type="evidence" value="ECO:0007669"/>
    <property type="project" value="UniProtKB-EC"/>
</dbReference>
<keyword evidence="4" id="KW-0862">Zinc</keyword>
<dbReference type="GO" id="GO:0030091">
    <property type="term" value="P:protein repair"/>
    <property type="evidence" value="ECO:0007669"/>
    <property type="project" value="InterPro"/>
</dbReference>
<dbReference type="Gene3D" id="2.170.150.20">
    <property type="entry name" value="Peptide methionine sulfoxide reductase"/>
    <property type="match status" value="1"/>
</dbReference>
<dbReference type="PANTHER" id="PTHR46081">
    <property type="entry name" value="PEPTIDE METHIONINE SULFOXIDE REDUCTASE 2"/>
    <property type="match status" value="1"/>
</dbReference>
<dbReference type="GO" id="GO:0046872">
    <property type="term" value="F:metal ion binding"/>
    <property type="evidence" value="ECO:0007669"/>
    <property type="project" value="UniProtKB-KW"/>
</dbReference>
<dbReference type="EMBL" id="VTAV01000001">
    <property type="protein sequence ID" value="TYR38131.1"/>
    <property type="molecule type" value="Genomic_DNA"/>
</dbReference>
<name>A0A5D4HAC5_9SPHI</name>
<dbReference type="InterPro" id="IPR002579">
    <property type="entry name" value="Met_Sox_Rdtase_MsrB_dom"/>
</dbReference>
<proteinExistence type="predicted"/>
<dbReference type="SUPFAM" id="SSF51316">
    <property type="entry name" value="Mss4-like"/>
    <property type="match status" value="1"/>
</dbReference>
<evidence type="ECO:0000256" key="3">
    <source>
        <dbReference type="ARBA" id="ARBA00022723"/>
    </source>
</evidence>
<accession>A0A5D4HAC5</accession>
<comment type="catalytic activity">
    <reaction evidence="6">
        <text>L-methionyl-[protein] + [thioredoxin]-disulfide + H2O = L-methionyl-(R)-S-oxide-[protein] + [thioredoxin]-dithiol</text>
        <dbReference type="Rhea" id="RHEA:24164"/>
        <dbReference type="Rhea" id="RHEA-COMP:10698"/>
        <dbReference type="Rhea" id="RHEA-COMP:10700"/>
        <dbReference type="Rhea" id="RHEA-COMP:12313"/>
        <dbReference type="Rhea" id="RHEA-COMP:12314"/>
        <dbReference type="ChEBI" id="CHEBI:15377"/>
        <dbReference type="ChEBI" id="CHEBI:16044"/>
        <dbReference type="ChEBI" id="CHEBI:29950"/>
        <dbReference type="ChEBI" id="CHEBI:45764"/>
        <dbReference type="ChEBI" id="CHEBI:50058"/>
        <dbReference type="EC" id="1.8.4.12"/>
    </reaction>
</comment>
<dbReference type="PROSITE" id="PS51790">
    <property type="entry name" value="MSRB"/>
    <property type="match status" value="1"/>
</dbReference>
<reference evidence="9 10" key="1">
    <citation type="submission" date="2019-08" db="EMBL/GenBank/DDBJ databases">
        <title>Phlebobacter frassis gen. nov. sp. nov., a new member of family Sphingobacteriaceae isolated from sand fly rearing media.</title>
        <authorList>
            <person name="Kakumanu M.L."/>
            <person name="Marayati B.F."/>
            <person name="Wada-Katsumata A."/>
            <person name="Wasserberg G."/>
            <person name="Schal C."/>
            <person name="Apperson C.S."/>
            <person name="Ponnusamy L."/>
        </authorList>
    </citation>
    <scope>NUCLEOTIDE SEQUENCE [LARGE SCALE GENOMIC DNA]</scope>
    <source>
        <strain evidence="9 10">SSI9</strain>
    </source>
</reference>
<comment type="caution">
    <text evidence="9">The sequence shown here is derived from an EMBL/GenBank/DDBJ whole genome shotgun (WGS) entry which is preliminary data.</text>
</comment>
<evidence type="ECO:0000256" key="4">
    <source>
        <dbReference type="ARBA" id="ARBA00022833"/>
    </source>
</evidence>
<dbReference type="EC" id="1.8.4.12" evidence="2"/>
<dbReference type="Proteomes" id="UP000322362">
    <property type="component" value="Unassembled WGS sequence"/>
</dbReference>
<evidence type="ECO:0000256" key="2">
    <source>
        <dbReference type="ARBA" id="ARBA00012499"/>
    </source>
</evidence>
<sequence length="161" mass="18446">MFNYRILLLLLAATIYACSRASVSQTDKKQTATFMTMNDSTKYNKLTPEEEYIIVHKGTERPFTGELLNNKEEGTYICKRCEAPLYRSNDKFESHCGWPSFDDEIPGAVKRLLDADGRRVEIRCAKCDAHLGHVFDGERFTPKNTRHCVNSLSMKFIPAKK</sequence>
<protein>
    <recommendedName>
        <fullName evidence="2">peptide-methionine (R)-S-oxide reductase</fullName>
        <ecNumber evidence="2">1.8.4.12</ecNumber>
    </recommendedName>
</protein>
<evidence type="ECO:0000313" key="9">
    <source>
        <dbReference type="EMBL" id="TYR38131.1"/>
    </source>
</evidence>
<gene>
    <name evidence="9" type="ORF">FXV77_02285</name>
</gene>
<keyword evidence="3" id="KW-0479">Metal-binding</keyword>
<keyword evidence="5 9" id="KW-0560">Oxidoreductase</keyword>
<feature type="chain" id="PRO_5022954299" description="peptide-methionine (R)-S-oxide reductase" evidence="7">
    <location>
        <begin position="22"/>
        <end position="161"/>
    </location>
</feature>
<evidence type="ECO:0000256" key="6">
    <source>
        <dbReference type="ARBA" id="ARBA00048488"/>
    </source>
</evidence>
<dbReference type="Pfam" id="PF01641">
    <property type="entry name" value="SelR"/>
    <property type="match status" value="1"/>
</dbReference>